<keyword evidence="3" id="KW-1185">Reference proteome</keyword>
<reference evidence="3" key="1">
    <citation type="submission" date="2021-01" db="EMBL/GenBank/DDBJ databases">
        <title>Caligus Genome Assembly.</title>
        <authorList>
            <person name="Gallardo-Escarate C."/>
        </authorList>
    </citation>
    <scope>NUCLEOTIDE SEQUENCE [LARGE SCALE GENOMIC DNA]</scope>
</reference>
<evidence type="ECO:0000313" key="3">
    <source>
        <dbReference type="Proteomes" id="UP000595437"/>
    </source>
</evidence>
<evidence type="ECO:0000313" key="2">
    <source>
        <dbReference type="EMBL" id="QQP39546.1"/>
    </source>
</evidence>
<dbReference type="Proteomes" id="UP000595437">
    <property type="component" value="Chromosome 14"/>
</dbReference>
<dbReference type="EMBL" id="CP045903">
    <property type="protein sequence ID" value="QQP39546.1"/>
    <property type="molecule type" value="Genomic_DNA"/>
</dbReference>
<evidence type="ECO:0000256" key="1">
    <source>
        <dbReference type="SAM" id="MobiDB-lite"/>
    </source>
</evidence>
<accession>A0A7T8GXY7</accession>
<gene>
    <name evidence="2" type="ORF">FKW44_020466</name>
</gene>
<feature type="region of interest" description="Disordered" evidence="1">
    <location>
        <begin position="152"/>
        <end position="172"/>
    </location>
</feature>
<feature type="non-terminal residue" evidence="2">
    <location>
        <position position="243"/>
    </location>
</feature>
<sequence length="243" mass="26508">MQNHTLSSSFSAVYSYVSCIITTSTLGPRLLTREASAPVTKTGLLGPRCGGFTQLLETLRLRLTQSACSVKSSHLGFESANLETPLWTSPLDFAAALRRCRSSPLPLFAAGRLRRSSPLPPRLAAALRRRSSPVFAAARDARCRPLTHVAARGHRHRRQPAAGHRPPTPPLDIVRQTRRWTSSANPPLDIVRQPCRWTSSANPAAGHRPPTLPLDIVRQPRRWTSSANLAAGCRPLPCAGLSR</sequence>
<name>A0A7T8GXY7_CALRO</name>
<proteinExistence type="predicted"/>
<protein>
    <submittedName>
        <fullName evidence="2">Uncharacterized protein</fullName>
    </submittedName>
</protein>
<dbReference type="AlphaFoldDB" id="A0A7T8GXY7"/>
<organism evidence="2 3">
    <name type="scientific">Caligus rogercresseyi</name>
    <name type="common">Sea louse</name>
    <dbReference type="NCBI Taxonomy" id="217165"/>
    <lineage>
        <taxon>Eukaryota</taxon>
        <taxon>Metazoa</taxon>
        <taxon>Ecdysozoa</taxon>
        <taxon>Arthropoda</taxon>
        <taxon>Crustacea</taxon>
        <taxon>Multicrustacea</taxon>
        <taxon>Hexanauplia</taxon>
        <taxon>Copepoda</taxon>
        <taxon>Siphonostomatoida</taxon>
        <taxon>Caligidae</taxon>
        <taxon>Caligus</taxon>
    </lineage>
</organism>